<dbReference type="SUPFAM" id="SSF55961">
    <property type="entry name" value="Bet v1-like"/>
    <property type="match status" value="1"/>
</dbReference>
<dbReference type="Proteomes" id="UP000180280">
    <property type="component" value="Unassembled WGS sequence"/>
</dbReference>
<dbReference type="CDD" id="cd07824">
    <property type="entry name" value="SRPBCC_6"/>
    <property type="match status" value="1"/>
</dbReference>
<evidence type="ECO:0000313" key="2">
    <source>
        <dbReference type="Proteomes" id="UP000180280"/>
    </source>
</evidence>
<organism evidence="1 2">
    <name type="scientific">Chromobacterium sphagni</name>
    <dbReference type="NCBI Taxonomy" id="1903179"/>
    <lineage>
        <taxon>Bacteria</taxon>
        <taxon>Pseudomonadati</taxon>
        <taxon>Pseudomonadota</taxon>
        <taxon>Betaproteobacteria</taxon>
        <taxon>Neisseriales</taxon>
        <taxon>Chromobacteriaceae</taxon>
        <taxon>Chromobacterium</taxon>
    </lineage>
</organism>
<protein>
    <submittedName>
        <fullName evidence="1">Polyketide cyclase</fullName>
    </submittedName>
</protein>
<dbReference type="InterPro" id="IPR023393">
    <property type="entry name" value="START-like_dom_sf"/>
</dbReference>
<dbReference type="EMBL" id="MKCT01000001">
    <property type="protein sequence ID" value="OHX22086.1"/>
    <property type="molecule type" value="Genomic_DNA"/>
</dbReference>
<dbReference type="Pfam" id="PF10604">
    <property type="entry name" value="Polyketide_cyc2"/>
    <property type="match status" value="1"/>
</dbReference>
<accession>A0ABX3CIV5</accession>
<sequence length="163" mass="18958">MAEYRFSTTWRIHAPLPAVWDAIFHADVWPTWWKSAIRVVEIERGGVRGVGALHRYTWKGALPYQLTFDMRVIRIEPLRILEGQASGAVEGKGVWSFSNHEGCTIVRYNWHIHTTTWWMNWLAPLACRLFRWNHDVVMREGARGLARRLGANVKMDGRTFSPN</sequence>
<dbReference type="Gene3D" id="3.30.530.20">
    <property type="match status" value="1"/>
</dbReference>
<dbReference type="InterPro" id="IPR019587">
    <property type="entry name" value="Polyketide_cyclase/dehydratase"/>
</dbReference>
<reference evidence="1 2" key="1">
    <citation type="submission" date="2016-09" db="EMBL/GenBank/DDBJ databases">
        <title>Chromobacterium muskegensis sp. nov., an insecticidal bacterium isolated from Sphagnum bogs.</title>
        <authorList>
            <person name="Sparks M.E."/>
            <person name="Blackburn M.B."/>
            <person name="Gundersen-Rindal D.E."/>
            <person name="Mitchell A."/>
            <person name="Farrar R."/>
            <person name="Kuhar D."/>
        </authorList>
    </citation>
    <scope>NUCLEOTIDE SEQUENCE [LARGE SCALE GENOMIC DNA]</scope>
    <source>
        <strain evidence="1 2">14B-1</strain>
    </source>
</reference>
<name>A0ABX3CIV5_9NEIS</name>
<evidence type="ECO:0000313" key="1">
    <source>
        <dbReference type="EMBL" id="OHX22086.1"/>
    </source>
</evidence>
<comment type="caution">
    <text evidence="1">The sequence shown here is derived from an EMBL/GenBank/DDBJ whole genome shotgun (WGS) entry which is preliminary data.</text>
</comment>
<gene>
    <name evidence="1" type="ORF">BI344_02220</name>
</gene>
<keyword evidence="2" id="KW-1185">Reference proteome</keyword>
<proteinExistence type="predicted"/>